<reference evidence="2 3" key="1">
    <citation type="submission" date="2019-10" db="EMBL/GenBank/DDBJ databases">
        <title>Assembly and Annotation for the nematode Trichostrongylus colubriformis.</title>
        <authorList>
            <person name="Martin J."/>
        </authorList>
    </citation>
    <scope>NUCLEOTIDE SEQUENCE [LARGE SCALE GENOMIC DNA]</scope>
    <source>
        <strain evidence="2">G859</strain>
        <tissue evidence="2">Whole worm</tissue>
    </source>
</reference>
<dbReference type="PANTHER" id="PTHR31063">
    <property type="entry name" value="PROTEIN CBG08668"/>
    <property type="match status" value="1"/>
</dbReference>
<name>A0AAN8IKK9_TRICO</name>
<organism evidence="2 3">
    <name type="scientific">Trichostrongylus colubriformis</name>
    <name type="common">Black scour worm</name>
    <dbReference type="NCBI Taxonomy" id="6319"/>
    <lineage>
        <taxon>Eukaryota</taxon>
        <taxon>Metazoa</taxon>
        <taxon>Ecdysozoa</taxon>
        <taxon>Nematoda</taxon>
        <taxon>Chromadorea</taxon>
        <taxon>Rhabditida</taxon>
        <taxon>Rhabditina</taxon>
        <taxon>Rhabditomorpha</taxon>
        <taxon>Strongyloidea</taxon>
        <taxon>Trichostrongylidae</taxon>
        <taxon>Trichostrongylus</taxon>
    </lineage>
</organism>
<comment type="caution">
    <text evidence="2">The sequence shown here is derived from an EMBL/GenBank/DDBJ whole genome shotgun (WGS) entry which is preliminary data.</text>
</comment>
<protein>
    <submittedName>
        <fullName evidence="2">Uncharacterized protein</fullName>
    </submittedName>
</protein>
<dbReference type="EMBL" id="WIXE01016350">
    <property type="protein sequence ID" value="KAK5972737.1"/>
    <property type="molecule type" value="Genomic_DNA"/>
</dbReference>
<gene>
    <name evidence="2" type="ORF">GCK32_013276</name>
</gene>
<sequence length="443" mass="51470">MVSLSANYWKYRTVTAIHKLDENGEMLSKTARGQGTSLSSLTSFPREKHQHQRKRQAQRGAAKEDEKNDNVKDNVPRKAEIRYTIMHEKPVYFGRYVRGKADLKYPLHHRTRRDYTAYIDESEPSELEQIEDSAYAEEIECGSRGNMKFSLADFITKEVKERPKGIRSSKLSLSFEKIELPDREVVKPFDLVDITSVPTGTFEFAKVNTTKWTNFTFVEQVETLRCKGYDVRWLDRNFRRVLIDATCVADRPVIALSTEPTMVIVIEKCWEKDRSYLRIFLNTTYLTEEHFNYKLLKRSLTRHDVSNIESLVEGTLRFPQQWKIRNWKQEPSLSNEYLPVFNVKEFIASTHRIGHQHMMNMLREECVQMSDDLFENLGLNGLESGSSLSNESHSIPSGVKCESCGSKQISTLYEMDDCWMCRECLAQSALRQIRTDCVPINLP</sequence>
<dbReference type="PANTHER" id="PTHR31063:SF3">
    <property type="entry name" value="ENHANCER OF POLYCOMB-LIKE PROTEIN"/>
    <property type="match status" value="1"/>
</dbReference>
<evidence type="ECO:0000313" key="3">
    <source>
        <dbReference type="Proteomes" id="UP001331761"/>
    </source>
</evidence>
<feature type="region of interest" description="Disordered" evidence="1">
    <location>
        <begin position="29"/>
        <end position="75"/>
    </location>
</feature>
<dbReference type="Proteomes" id="UP001331761">
    <property type="component" value="Unassembled WGS sequence"/>
</dbReference>
<evidence type="ECO:0000256" key="1">
    <source>
        <dbReference type="SAM" id="MobiDB-lite"/>
    </source>
</evidence>
<keyword evidence="3" id="KW-1185">Reference proteome</keyword>
<proteinExistence type="predicted"/>
<feature type="compositionally biased region" description="Polar residues" evidence="1">
    <location>
        <begin position="31"/>
        <end position="43"/>
    </location>
</feature>
<feature type="compositionally biased region" description="Basic and acidic residues" evidence="1">
    <location>
        <begin position="61"/>
        <end position="75"/>
    </location>
</feature>
<feature type="compositionally biased region" description="Basic residues" evidence="1">
    <location>
        <begin position="48"/>
        <end position="57"/>
    </location>
</feature>
<dbReference type="AlphaFoldDB" id="A0AAN8IKK9"/>
<accession>A0AAN8IKK9</accession>
<feature type="non-terminal residue" evidence="2">
    <location>
        <position position="443"/>
    </location>
</feature>
<evidence type="ECO:0000313" key="2">
    <source>
        <dbReference type="EMBL" id="KAK5972737.1"/>
    </source>
</evidence>